<evidence type="ECO:0000313" key="2">
    <source>
        <dbReference type="Proteomes" id="UP000199323"/>
    </source>
</evidence>
<dbReference type="OrthoDB" id="3711227at2"/>
<sequence>MALDDELLPCGASLADLWEDGAPAPGHEDCPYCRDSLAELGRLDQAVHQALAVRDLPAPDLAARVMDLVRTELRPGRLVPLGAADADDWITETAATRLFRQAADTLPGVAAGSCRITAAREPARYLLPGAPLPRVPLRVRLEVAVDLSRTVPEVAAAVRERVLDAAHAVIGLDIAEVDVSVVDLLDEGTDDGAGDGTGEGSG</sequence>
<dbReference type="Proteomes" id="UP000199323">
    <property type="component" value="Unassembled WGS sequence"/>
</dbReference>
<dbReference type="AlphaFoldDB" id="A0A1I2LPJ0"/>
<evidence type="ECO:0008006" key="3">
    <source>
        <dbReference type="Google" id="ProtNLM"/>
    </source>
</evidence>
<accession>A0A1I2LPJ0</accession>
<keyword evidence="2" id="KW-1185">Reference proteome</keyword>
<proteinExistence type="predicted"/>
<dbReference type="STRING" id="380248.SAMN05216251_13021"/>
<name>A0A1I2LPJ0_9ACTN</name>
<reference evidence="1 2" key="1">
    <citation type="submission" date="2016-10" db="EMBL/GenBank/DDBJ databases">
        <authorList>
            <person name="de Groot N.N."/>
        </authorList>
    </citation>
    <scope>NUCLEOTIDE SEQUENCE [LARGE SCALE GENOMIC DNA]</scope>
    <source>
        <strain evidence="1 2">CGMCC 4.3510</strain>
    </source>
</reference>
<dbReference type="EMBL" id="FONG01000030">
    <property type="protein sequence ID" value="SFF81023.1"/>
    <property type="molecule type" value="Genomic_DNA"/>
</dbReference>
<organism evidence="1 2">
    <name type="scientific">Actinacidiphila alni</name>
    <dbReference type="NCBI Taxonomy" id="380248"/>
    <lineage>
        <taxon>Bacteria</taxon>
        <taxon>Bacillati</taxon>
        <taxon>Actinomycetota</taxon>
        <taxon>Actinomycetes</taxon>
        <taxon>Kitasatosporales</taxon>
        <taxon>Streptomycetaceae</taxon>
        <taxon>Actinacidiphila</taxon>
    </lineage>
</organism>
<protein>
    <recommendedName>
        <fullName evidence="3">Asp23/Gls24 family envelope stress response protein</fullName>
    </recommendedName>
</protein>
<dbReference type="RefSeq" id="WP_093717430.1">
    <property type="nucleotide sequence ID" value="NZ_FONG01000030.1"/>
</dbReference>
<evidence type="ECO:0000313" key="1">
    <source>
        <dbReference type="EMBL" id="SFF81023.1"/>
    </source>
</evidence>
<gene>
    <name evidence="1" type="ORF">SAMN05216251_13021</name>
</gene>